<dbReference type="Proteomes" id="UP001152607">
    <property type="component" value="Unassembled WGS sequence"/>
</dbReference>
<organism evidence="2 3">
    <name type="scientific">Periconia digitata</name>
    <dbReference type="NCBI Taxonomy" id="1303443"/>
    <lineage>
        <taxon>Eukaryota</taxon>
        <taxon>Fungi</taxon>
        <taxon>Dikarya</taxon>
        <taxon>Ascomycota</taxon>
        <taxon>Pezizomycotina</taxon>
        <taxon>Dothideomycetes</taxon>
        <taxon>Pleosporomycetidae</taxon>
        <taxon>Pleosporales</taxon>
        <taxon>Massarineae</taxon>
        <taxon>Periconiaceae</taxon>
        <taxon>Periconia</taxon>
    </lineage>
</organism>
<dbReference type="AlphaFoldDB" id="A0A9W4UHN6"/>
<evidence type="ECO:0000313" key="2">
    <source>
        <dbReference type="EMBL" id="CAI6336728.1"/>
    </source>
</evidence>
<keyword evidence="3" id="KW-1185">Reference proteome</keyword>
<sequence length="138" mass="15029">MKLAGIALIAAAFSGVRADCKTDDSAASWPLNVEYLEELVARLCMYRLGGGFDKGDIKFACEPIAGKTKLERMTWAIFQVTYNGDDPYGRVSPAECSTMLTREVTGCEHGGHTSLRGWEYRAMPQHTDCSNEVGGTPS</sequence>
<name>A0A9W4UHN6_9PLEO</name>
<comment type="caution">
    <text evidence="2">The sequence shown here is derived from an EMBL/GenBank/DDBJ whole genome shotgun (WGS) entry which is preliminary data.</text>
</comment>
<evidence type="ECO:0000313" key="3">
    <source>
        <dbReference type="Proteomes" id="UP001152607"/>
    </source>
</evidence>
<dbReference type="OrthoDB" id="3770800at2759"/>
<feature type="chain" id="PRO_5040841764" evidence="1">
    <location>
        <begin position="19"/>
        <end position="138"/>
    </location>
</feature>
<protein>
    <submittedName>
        <fullName evidence="2">Uncharacterized protein</fullName>
    </submittedName>
</protein>
<proteinExistence type="predicted"/>
<gene>
    <name evidence="2" type="ORF">PDIGIT_LOCUS9834</name>
</gene>
<accession>A0A9W4UHN6</accession>
<evidence type="ECO:0000256" key="1">
    <source>
        <dbReference type="SAM" id="SignalP"/>
    </source>
</evidence>
<keyword evidence="1" id="KW-0732">Signal</keyword>
<dbReference type="EMBL" id="CAOQHR010000006">
    <property type="protein sequence ID" value="CAI6336728.1"/>
    <property type="molecule type" value="Genomic_DNA"/>
</dbReference>
<feature type="signal peptide" evidence="1">
    <location>
        <begin position="1"/>
        <end position="18"/>
    </location>
</feature>
<reference evidence="2" key="1">
    <citation type="submission" date="2023-01" db="EMBL/GenBank/DDBJ databases">
        <authorList>
            <person name="Van Ghelder C."/>
            <person name="Rancurel C."/>
        </authorList>
    </citation>
    <scope>NUCLEOTIDE SEQUENCE</scope>
    <source>
        <strain evidence="2">CNCM I-4278</strain>
    </source>
</reference>